<gene>
    <name evidence="3" type="ordered locus">YpsIP31758_B0114</name>
</gene>
<dbReference type="CDD" id="cd16385">
    <property type="entry name" value="IcmL"/>
    <property type="match status" value="1"/>
</dbReference>
<feature type="region of interest" description="Disordered" evidence="1">
    <location>
        <begin position="1"/>
        <end position="28"/>
    </location>
</feature>
<dbReference type="KEGG" id="ypi:YpsIP31758_B0114"/>
<keyword evidence="2" id="KW-0472">Membrane</keyword>
<geneLocation type="plasmid" evidence="4">
    <name>plasmid_153kb</name>
</geneLocation>
<keyword evidence="2" id="KW-0812">Transmembrane</keyword>
<dbReference type="RefSeq" id="WP_011988524.1">
    <property type="nucleotide sequence ID" value="NC_009705.1"/>
</dbReference>
<name>A0A0U1QTH1_YERP3</name>
<dbReference type="AlphaFoldDB" id="A0A0U1QTH1"/>
<keyword evidence="3" id="KW-0614">Plasmid</keyword>
<evidence type="ECO:0000256" key="2">
    <source>
        <dbReference type="SAM" id="Phobius"/>
    </source>
</evidence>
<dbReference type="HOGENOM" id="CLU_1093561_0_0_6"/>
<dbReference type="Pfam" id="PF11393">
    <property type="entry name" value="T4BSS_DotI_IcmL"/>
    <property type="match status" value="1"/>
</dbReference>
<keyword evidence="2" id="KW-1133">Transmembrane helix</keyword>
<evidence type="ECO:0000313" key="3">
    <source>
        <dbReference type="EMBL" id="ABS45680.1"/>
    </source>
</evidence>
<dbReference type="EMBL" id="CP000719">
    <property type="protein sequence ID" value="ABS45680.1"/>
    <property type="molecule type" value="Genomic_DNA"/>
</dbReference>
<feature type="transmembrane region" description="Helical" evidence="2">
    <location>
        <begin position="73"/>
        <end position="95"/>
    </location>
</feature>
<accession>A0A0U1QTH1</accession>
<organism evidence="3 4">
    <name type="scientific">Yersinia pseudotuberculosis serotype O:1b (strain IP 31758)</name>
    <dbReference type="NCBI Taxonomy" id="349747"/>
    <lineage>
        <taxon>Bacteria</taxon>
        <taxon>Pseudomonadati</taxon>
        <taxon>Pseudomonadota</taxon>
        <taxon>Gammaproteobacteria</taxon>
        <taxon>Enterobacterales</taxon>
        <taxon>Yersiniaceae</taxon>
        <taxon>Yersinia</taxon>
    </lineage>
</organism>
<evidence type="ECO:0000256" key="1">
    <source>
        <dbReference type="SAM" id="MobiDB-lite"/>
    </source>
</evidence>
<evidence type="ECO:0000313" key="4">
    <source>
        <dbReference type="Proteomes" id="UP000002412"/>
    </source>
</evidence>
<sequence>MSSDKEIKEEVLPKELEENTGHNDPISHQEALERKHETLASDVSADTPSAATLREVNRLQLDNILLKRKNIRIWGASAILAAGLIVTIGITTFWFPKFKYIPTTNNQAICSVEGANAPLVTTETIIAYAQEAVLHSYSYDYVNYRTKLNEVANKYYTDNGRRAFFNSLDKSKNLEKVKEGRLILRSMPVQVAQLEETGLTALNQKYWIVQAPISIEFYLGGETKPRTKSEFTAAVTVLQIPATAINQKGIAIDSVSLEPYIPRN</sequence>
<dbReference type="InterPro" id="IPR021055">
    <property type="entry name" value="T4BSS_IcmL/DotI"/>
</dbReference>
<dbReference type="Proteomes" id="UP000002412">
    <property type="component" value="Plasmid p_153kb"/>
</dbReference>
<proteinExistence type="predicted"/>
<protein>
    <submittedName>
        <fullName evidence="3">Putative type IV secretion system protein IcmL/DotI</fullName>
    </submittedName>
</protein>
<reference evidence="3 4" key="1">
    <citation type="journal article" date="2007" name="PLoS Genet.">
        <title>The complete genome sequence of Yersinia pseudotuberculosis IP31758, the causative agent of Far East scarlet-like fever.</title>
        <authorList>
            <person name="Eppinger M."/>
            <person name="Rosovitz M.J."/>
            <person name="Fricke W.F."/>
            <person name="Rasko D.A."/>
            <person name="Kokorina G."/>
            <person name="Fayolle C."/>
            <person name="Lindler L.E."/>
            <person name="Carniel E."/>
            <person name="Ravel J."/>
        </authorList>
    </citation>
    <scope>NUCLEOTIDE SEQUENCE [LARGE SCALE GENOMIC DNA]</scope>
    <source>
        <strain evidence="3 4">IP 31758</strain>
        <plasmid evidence="4">Plasmid plasmid_153kb</plasmid>
    </source>
</reference>